<keyword evidence="4" id="KW-0472">Membrane</keyword>
<dbReference type="InterPro" id="IPR012944">
    <property type="entry name" value="SusD_RagB_dom"/>
</dbReference>
<comment type="caution">
    <text evidence="9">The sequence shown here is derived from an EMBL/GenBank/DDBJ whole genome shotgun (WGS) entry which is preliminary data.</text>
</comment>
<dbReference type="InterPro" id="IPR033985">
    <property type="entry name" value="SusD-like_N"/>
</dbReference>
<keyword evidence="5" id="KW-0998">Cell outer membrane</keyword>
<keyword evidence="10" id="KW-1185">Reference proteome</keyword>
<feature type="chain" id="PRO_5047254981" evidence="6">
    <location>
        <begin position="19"/>
        <end position="562"/>
    </location>
</feature>
<dbReference type="RefSeq" id="WP_264735006.1">
    <property type="nucleotide sequence ID" value="NZ_JAPDNR010000001.1"/>
</dbReference>
<dbReference type="SUPFAM" id="SSF48452">
    <property type="entry name" value="TPR-like"/>
    <property type="match status" value="1"/>
</dbReference>
<dbReference type="EMBL" id="JAPDNS010000002">
    <property type="protein sequence ID" value="MCW3488202.1"/>
    <property type="molecule type" value="Genomic_DNA"/>
</dbReference>
<dbReference type="PROSITE" id="PS51257">
    <property type="entry name" value="PROKAR_LIPOPROTEIN"/>
    <property type="match status" value="1"/>
</dbReference>
<reference evidence="9 10" key="1">
    <citation type="submission" date="2022-10" db="EMBL/GenBank/DDBJ databases">
        <title>Chitinophaga nivalis PC15 sp. nov., isolated from Pyeongchang county, South Korea.</title>
        <authorList>
            <person name="Trinh H.N."/>
        </authorList>
    </citation>
    <scope>NUCLEOTIDE SEQUENCE [LARGE SCALE GENOMIC DNA]</scope>
    <source>
        <strain evidence="9 10">PC14</strain>
    </source>
</reference>
<evidence type="ECO:0000313" key="9">
    <source>
        <dbReference type="EMBL" id="MCW3488202.1"/>
    </source>
</evidence>
<evidence type="ECO:0000256" key="1">
    <source>
        <dbReference type="ARBA" id="ARBA00004442"/>
    </source>
</evidence>
<feature type="signal peptide" evidence="6">
    <location>
        <begin position="1"/>
        <end position="18"/>
    </location>
</feature>
<dbReference type="CDD" id="cd08977">
    <property type="entry name" value="SusD"/>
    <property type="match status" value="1"/>
</dbReference>
<name>A0ABT3IW53_9BACT</name>
<dbReference type="Proteomes" id="UP001207742">
    <property type="component" value="Unassembled WGS sequence"/>
</dbReference>
<evidence type="ECO:0000256" key="4">
    <source>
        <dbReference type="ARBA" id="ARBA00023136"/>
    </source>
</evidence>
<comment type="subcellular location">
    <subcellularLocation>
        <location evidence="1">Cell outer membrane</location>
    </subcellularLocation>
</comment>
<evidence type="ECO:0000259" key="8">
    <source>
        <dbReference type="Pfam" id="PF14322"/>
    </source>
</evidence>
<evidence type="ECO:0000256" key="2">
    <source>
        <dbReference type="ARBA" id="ARBA00006275"/>
    </source>
</evidence>
<sequence>MKKQIIAGAALLMTFAWSGCSKDFLNRIPEDKVTTGQFWNTLADATNALNGVYGGLGYSADVAHLMDGQNAIYDDGASDNAHAQYPWESNASAIALGNITTTENDGWDFTPIRRANALLENIDRITAIEPGLRNRLKAEAKVLRAFFYMGLTLKFGDVPLITATNQGDLPRDNKEKIVKFVFDELDAAAAVLPESYPGGYPNEKGRVTKGAALALAARFHLYRNDYANALKYAKSVMAIPGYQLFKINAEDRDDAVDNYKLWVDFTNDAEEKRFRLGMRSYEQLFWAANKGNAEVIFDRQHTFQKDVQSENTYLPPAFMGGWSSVTPTQDLVNAYADFKTGEPRTGTIDATTRAARYAARKDLSQKPTYYDEFRNLDPRFYATVMYDSSTWNKVTGKDRFKWAKGSNNSKTGYNFRKLVDPAAYPNYSNWSNHIIIRYAEILLTYAEASIELGTIDASVYDAIDQIRERAGMAKLDRSKYNSQQSLRNAVRQERRIELALEGNRYMDIRRWGIAATVMNKTIYAVDGGSVETRTWASRLMLLPVPQSAIDKNARLLPNNPGY</sequence>
<dbReference type="Gene3D" id="1.25.40.390">
    <property type="match status" value="1"/>
</dbReference>
<evidence type="ECO:0000256" key="6">
    <source>
        <dbReference type="SAM" id="SignalP"/>
    </source>
</evidence>
<evidence type="ECO:0000256" key="5">
    <source>
        <dbReference type="ARBA" id="ARBA00023237"/>
    </source>
</evidence>
<evidence type="ECO:0000313" key="10">
    <source>
        <dbReference type="Proteomes" id="UP001207742"/>
    </source>
</evidence>
<proteinExistence type="inferred from homology"/>
<protein>
    <submittedName>
        <fullName evidence="9">RagB/SusD family nutrient uptake outer membrane protein</fullName>
    </submittedName>
</protein>
<dbReference type="InterPro" id="IPR011990">
    <property type="entry name" value="TPR-like_helical_dom_sf"/>
</dbReference>
<feature type="domain" description="RagB/SusD" evidence="7">
    <location>
        <begin position="295"/>
        <end position="562"/>
    </location>
</feature>
<gene>
    <name evidence="9" type="ORF">OL497_30185</name>
</gene>
<evidence type="ECO:0000256" key="3">
    <source>
        <dbReference type="ARBA" id="ARBA00022729"/>
    </source>
</evidence>
<evidence type="ECO:0000259" key="7">
    <source>
        <dbReference type="Pfam" id="PF07980"/>
    </source>
</evidence>
<dbReference type="Pfam" id="PF14322">
    <property type="entry name" value="SusD-like_3"/>
    <property type="match status" value="1"/>
</dbReference>
<dbReference type="Pfam" id="PF07980">
    <property type="entry name" value="SusD_RagB"/>
    <property type="match status" value="1"/>
</dbReference>
<organism evidence="9 10">
    <name type="scientific">Chitinophaga nivalis</name>
    <dbReference type="NCBI Taxonomy" id="2991709"/>
    <lineage>
        <taxon>Bacteria</taxon>
        <taxon>Pseudomonadati</taxon>
        <taxon>Bacteroidota</taxon>
        <taxon>Chitinophagia</taxon>
        <taxon>Chitinophagales</taxon>
        <taxon>Chitinophagaceae</taxon>
        <taxon>Chitinophaga</taxon>
    </lineage>
</organism>
<feature type="domain" description="SusD-like N-terminal" evidence="8">
    <location>
        <begin position="43"/>
        <end position="221"/>
    </location>
</feature>
<accession>A0ABT3IW53</accession>
<keyword evidence="3 6" id="KW-0732">Signal</keyword>
<comment type="similarity">
    <text evidence="2">Belongs to the SusD family.</text>
</comment>